<dbReference type="SUPFAM" id="SSF51735">
    <property type="entry name" value="NAD(P)-binding Rossmann-fold domains"/>
    <property type="match status" value="1"/>
</dbReference>
<evidence type="ECO:0000256" key="1">
    <source>
        <dbReference type="ARBA" id="ARBA00007637"/>
    </source>
</evidence>
<sequence length="311" mass="34599">MSYILVTGGAGFIGSHIVDRLISRGDFTVILDNLSSPAGDYYKQLTENKRVKLIKGDIRDAETVLKACLNVREILHFAADPRVDASAANPIENFMINTLGTLNILEAARKTDVEKIIFASSGGTLYGDAEIIPTPESAPLKPVSCYGASKASCEMYCSAYAQSYGLNIISCRFANIYGPRSTHGVIYDFYNKLIKNPRELEILGDGRQRKSYLYIDDCVDAVLHLEKQNIKGFDFFNIGSEEWITVKEIADIIVDILGLKNVKYLFTGGRGGWVGDIPRMLLDIEKIKRLGWKPKITIVEGIKKFINYLHG</sequence>
<protein>
    <submittedName>
        <fullName evidence="3">SDR family NAD(P)-dependent oxidoreductase</fullName>
    </submittedName>
</protein>
<evidence type="ECO:0000313" key="3">
    <source>
        <dbReference type="EMBL" id="WEU39951.1"/>
    </source>
</evidence>
<evidence type="ECO:0000313" key="4">
    <source>
        <dbReference type="Proteomes" id="UP000186851"/>
    </source>
</evidence>
<organism evidence="3 4">
    <name type="scientific">Odinarchaeota yellowstonii (strain LCB_4)</name>
    <dbReference type="NCBI Taxonomy" id="1841599"/>
    <lineage>
        <taxon>Archaea</taxon>
        <taxon>Promethearchaeati</taxon>
        <taxon>Candidatus Odinarchaeota</taxon>
        <taxon>Candidatus Odinarchaeia</taxon>
        <taxon>Candidatus Odinarchaeales</taxon>
        <taxon>Candidatus Odinarchaeaceae</taxon>
        <taxon>Candidatus Odinarchaeum</taxon>
    </lineage>
</organism>
<dbReference type="PANTHER" id="PTHR43000">
    <property type="entry name" value="DTDP-D-GLUCOSE 4,6-DEHYDRATASE-RELATED"/>
    <property type="match status" value="1"/>
</dbReference>
<proteinExistence type="inferred from homology"/>
<name>A0AAF0D1J4_ODILC</name>
<dbReference type="InterPro" id="IPR001509">
    <property type="entry name" value="Epimerase_deHydtase"/>
</dbReference>
<dbReference type="Gene3D" id="3.40.50.720">
    <property type="entry name" value="NAD(P)-binding Rossmann-like Domain"/>
    <property type="match status" value="1"/>
</dbReference>
<dbReference type="Gene3D" id="3.90.25.10">
    <property type="entry name" value="UDP-galactose 4-epimerase, domain 1"/>
    <property type="match status" value="1"/>
</dbReference>
<dbReference type="KEGG" id="oyw:OdinLCB4_005640"/>
<comment type="similarity">
    <text evidence="1">Belongs to the NAD(P)-dependent epimerase/dehydratase family.</text>
</comment>
<dbReference type="AlphaFoldDB" id="A0AAF0D1J4"/>
<reference evidence="3" key="2">
    <citation type="journal article" date="2022" name="Nat. Microbiol.">
        <title>A closed Candidatus Odinarchaeum chromosome exposes Asgard archaeal viruses.</title>
        <authorList>
            <person name="Tamarit D."/>
            <person name="Caceres E.F."/>
            <person name="Krupovic M."/>
            <person name="Nijland R."/>
            <person name="Eme L."/>
            <person name="Robinson N.P."/>
            <person name="Ettema T.J.G."/>
        </authorList>
    </citation>
    <scope>NUCLEOTIDE SEQUENCE</scope>
    <source>
        <strain evidence="3">LCB_4</strain>
    </source>
</reference>
<reference evidence="3" key="1">
    <citation type="journal article" date="2017" name="Nature">
        <title>Asgard archaea illuminate the origin of eukaryotic cellular complexity.</title>
        <authorList>
            <person name="Zaremba-Niedzwiedzka K."/>
            <person name="Caceres E.F."/>
            <person name="Saw J.H."/>
            <person name="Backstrom D."/>
            <person name="Juzokaite L."/>
            <person name="Vancaester E."/>
            <person name="Seitz K.W."/>
            <person name="Anantharaman K."/>
            <person name="Starnawski P."/>
            <person name="Kjeldsen K.U."/>
            <person name="Scott M.B."/>
            <person name="Nunoura T."/>
            <person name="Banfield J.F."/>
            <person name="Schramm A."/>
            <person name="Baker B.J."/>
            <person name="Spang A."/>
            <person name="Ettema T.J.G."/>
        </authorList>
    </citation>
    <scope>NUCLEOTIDE SEQUENCE</scope>
    <source>
        <strain evidence="3">LCB_4</strain>
    </source>
</reference>
<evidence type="ECO:0000259" key="2">
    <source>
        <dbReference type="Pfam" id="PF01370"/>
    </source>
</evidence>
<accession>A0AAF0D1J4</accession>
<feature type="domain" description="NAD-dependent epimerase/dehydratase" evidence="2">
    <location>
        <begin position="4"/>
        <end position="239"/>
    </location>
</feature>
<gene>
    <name evidence="3" type="ORF">OdinLCB4_005640</name>
</gene>
<dbReference type="Proteomes" id="UP000186851">
    <property type="component" value="Chromosome"/>
</dbReference>
<dbReference type="EMBL" id="CP091871">
    <property type="protein sequence ID" value="WEU39951.1"/>
    <property type="molecule type" value="Genomic_DNA"/>
</dbReference>
<dbReference type="Pfam" id="PF01370">
    <property type="entry name" value="Epimerase"/>
    <property type="match status" value="1"/>
</dbReference>
<dbReference type="InterPro" id="IPR036291">
    <property type="entry name" value="NAD(P)-bd_dom_sf"/>
</dbReference>